<evidence type="ECO:0000256" key="8">
    <source>
        <dbReference type="HAMAP-Rule" id="MF_02016"/>
    </source>
</evidence>
<evidence type="ECO:0000256" key="4">
    <source>
        <dbReference type="ARBA" id="ARBA00023136"/>
    </source>
</evidence>
<keyword evidence="4 8" id="KW-0472">Membrane</keyword>
<dbReference type="Pfam" id="PF00497">
    <property type="entry name" value="SBP_bac_3"/>
    <property type="match status" value="1"/>
</dbReference>
<dbReference type="NCBIfam" id="NF008112">
    <property type="entry name" value="PRK10859.1"/>
    <property type="match status" value="1"/>
</dbReference>
<protein>
    <recommendedName>
        <fullName evidence="8">Membrane-bound lytic murein transglycosylase F</fullName>
        <ecNumber evidence="8">4.2.2.n1</ecNumber>
    </recommendedName>
    <alternativeName>
        <fullName evidence="8">Murein lyase F</fullName>
    </alternativeName>
</protein>
<dbReference type="Gene3D" id="1.10.530.10">
    <property type="match status" value="1"/>
</dbReference>
<dbReference type="Gene3D" id="3.40.190.10">
    <property type="entry name" value="Periplasmic binding protein-like II"/>
    <property type="match status" value="2"/>
</dbReference>
<evidence type="ECO:0000256" key="5">
    <source>
        <dbReference type="ARBA" id="ARBA00023237"/>
    </source>
</evidence>
<dbReference type="GO" id="GO:0009253">
    <property type="term" value="P:peptidoglycan catabolic process"/>
    <property type="evidence" value="ECO:0007669"/>
    <property type="project" value="TreeGrafter"/>
</dbReference>
<keyword evidence="5 8" id="KW-0998">Cell outer membrane</keyword>
<dbReference type="GO" id="GO:0009279">
    <property type="term" value="C:cell outer membrane"/>
    <property type="evidence" value="ECO:0007669"/>
    <property type="project" value="UniProtKB-SubCell"/>
</dbReference>
<dbReference type="PANTHER" id="PTHR35936:SF32">
    <property type="entry name" value="MEMBRANE-BOUND LYTIC MUREIN TRANSGLYCOSYLASE F"/>
    <property type="match status" value="1"/>
</dbReference>
<gene>
    <name evidence="8 11" type="primary">mltF</name>
    <name evidence="11" type="ORF">NCTC11621_00271</name>
</gene>
<feature type="transmembrane region" description="Helical" evidence="9">
    <location>
        <begin position="17"/>
        <end position="38"/>
    </location>
</feature>
<evidence type="ECO:0000259" key="10">
    <source>
        <dbReference type="SMART" id="SM00062"/>
    </source>
</evidence>
<keyword evidence="9" id="KW-1133">Transmembrane helix</keyword>
<dbReference type="SUPFAM" id="SSF53955">
    <property type="entry name" value="Lysozyme-like"/>
    <property type="match status" value="1"/>
</dbReference>
<feature type="region of interest" description="LT domain" evidence="8">
    <location>
        <begin position="282"/>
        <end position="501"/>
    </location>
</feature>
<dbReference type="AlphaFoldDB" id="A0A379ES91"/>
<keyword evidence="3 8" id="KW-0732">Signal</keyword>
<evidence type="ECO:0000256" key="2">
    <source>
        <dbReference type="ARBA" id="ARBA00010333"/>
    </source>
</evidence>
<dbReference type="InterPro" id="IPR023346">
    <property type="entry name" value="Lysozyme-like_dom_sf"/>
</dbReference>
<dbReference type="Pfam" id="PF01464">
    <property type="entry name" value="SLT"/>
    <property type="match status" value="1"/>
</dbReference>
<dbReference type="InterPro" id="IPR023703">
    <property type="entry name" value="MltF"/>
</dbReference>
<dbReference type="GO" id="GO:0071555">
    <property type="term" value="P:cell wall organization"/>
    <property type="evidence" value="ECO:0007669"/>
    <property type="project" value="UniProtKB-KW"/>
</dbReference>
<name>A0A379ES91_9PAST</name>
<reference evidence="11 12" key="1">
    <citation type="submission" date="2018-06" db="EMBL/GenBank/DDBJ databases">
        <authorList>
            <consortium name="Pathogen Informatics"/>
            <person name="Doyle S."/>
        </authorList>
    </citation>
    <scope>NUCLEOTIDE SEQUENCE [LARGE SCALE GENOMIC DNA]</scope>
    <source>
        <strain evidence="11 12">NCTC11621</strain>
    </source>
</reference>
<dbReference type="EMBL" id="UGTV01000015">
    <property type="protein sequence ID" value="SUC08813.1"/>
    <property type="molecule type" value="Genomic_DNA"/>
</dbReference>
<feature type="active site" evidence="8">
    <location>
        <position position="326"/>
    </location>
</feature>
<dbReference type="InterPro" id="IPR008258">
    <property type="entry name" value="Transglycosylase_SLT_dom_1"/>
</dbReference>
<dbReference type="FunFam" id="1.10.530.10:FF:000003">
    <property type="entry name" value="Membrane-bound lytic murein transglycosylase F"/>
    <property type="match status" value="1"/>
</dbReference>
<keyword evidence="9" id="KW-0812">Transmembrane</keyword>
<evidence type="ECO:0000256" key="1">
    <source>
        <dbReference type="ARBA" id="ARBA00007734"/>
    </source>
</evidence>
<evidence type="ECO:0000313" key="11">
    <source>
        <dbReference type="EMBL" id="SUC08813.1"/>
    </source>
</evidence>
<proteinExistence type="inferred from homology"/>
<comment type="similarity">
    <text evidence="1">Belongs to the transglycosylase Slt family.</text>
</comment>
<sequence length="501" mass="57391">MPKFNVITLERGHLKGLFIRIIAIVALLLWAVDMVFPWQQIMRSEENRYTAIQHRGKLVVGTINNPISYFIDHSGQPAGLEYELSKAFADYLNVDLEISVMTNADELFQALENNKIDIAAANLLYQAKKLEKFQVGPTYNSASWQLVYRKGTERPRSLGELKSTVSIASGSELITLLEEAKEKFSSLSWKVNEKLTPEELLIQMANGKIDYVIANSIDVSAVQQIKPNVAVAFDVTDESTVHWYLPSNSYSELQASLLDFMNSAIETGLIARIEEKYFNHLAQFDYVDTRSYLRAIETVLPKFAPLFEKYKGNLDWRLLAAIAYQESHWNPDATSPTGVRGMMMLTKATADRMRIKDRTDPEQSIKAGSEYLHWLITQMPDTIAEDERIWFALAAYNMGLGHLLDARRLTKSLGGDPDNWLDVKKNLPLLAEKRYYTNLKYGYARGYEAYHYVENIRRYMNSIVHYYRIQQANIDEIELEKMNSDELNTEVDTITKTVVTQ</sequence>
<dbReference type="PROSITE" id="PS00922">
    <property type="entry name" value="TRANSGLYCOSYLASE"/>
    <property type="match status" value="1"/>
</dbReference>
<dbReference type="Proteomes" id="UP000254704">
    <property type="component" value="Unassembled WGS sequence"/>
</dbReference>
<comment type="similarity">
    <text evidence="2">Belongs to the bacterial solute-binding protein 3 family.</text>
</comment>
<comment type="similarity">
    <text evidence="8">In the C-terminal section; belongs to the transglycosylase Slt family.</text>
</comment>
<dbReference type="CDD" id="cd01009">
    <property type="entry name" value="PBP2_YfhD_N"/>
    <property type="match status" value="1"/>
</dbReference>
<organism evidence="11 12">
    <name type="scientific">Pasteurella canis</name>
    <dbReference type="NCBI Taxonomy" id="753"/>
    <lineage>
        <taxon>Bacteria</taxon>
        <taxon>Pseudomonadati</taxon>
        <taxon>Pseudomonadota</taxon>
        <taxon>Gammaproteobacteria</taxon>
        <taxon>Pasteurellales</taxon>
        <taxon>Pasteurellaceae</taxon>
        <taxon>Pasteurella</taxon>
    </lineage>
</organism>
<evidence type="ECO:0000256" key="7">
    <source>
        <dbReference type="ARBA" id="ARBA00023316"/>
    </source>
</evidence>
<accession>A0A379ES91</accession>
<comment type="similarity">
    <text evidence="8">In the N-terminal section; belongs to the bacterial solute-binding protein 3 family.</text>
</comment>
<keyword evidence="7 8" id="KW-0961">Cell wall biogenesis/degradation</keyword>
<dbReference type="SUPFAM" id="SSF53850">
    <property type="entry name" value="Periplasmic binding protein-like II"/>
    <property type="match status" value="1"/>
</dbReference>
<dbReference type="PANTHER" id="PTHR35936">
    <property type="entry name" value="MEMBRANE-BOUND LYTIC MUREIN TRANSGLYCOSYLASE F"/>
    <property type="match status" value="1"/>
</dbReference>
<evidence type="ECO:0000256" key="9">
    <source>
        <dbReference type="SAM" id="Phobius"/>
    </source>
</evidence>
<dbReference type="GO" id="GO:0008933">
    <property type="term" value="F:peptidoglycan lytic transglycosylase activity"/>
    <property type="evidence" value="ECO:0007669"/>
    <property type="project" value="UniProtKB-UniRule"/>
</dbReference>
<evidence type="ECO:0000256" key="6">
    <source>
        <dbReference type="ARBA" id="ARBA00023239"/>
    </source>
</evidence>
<dbReference type="CDD" id="cd13403">
    <property type="entry name" value="MLTF-like"/>
    <property type="match status" value="1"/>
</dbReference>
<dbReference type="GO" id="GO:0016998">
    <property type="term" value="P:cell wall macromolecule catabolic process"/>
    <property type="evidence" value="ECO:0007669"/>
    <property type="project" value="UniProtKB-UniRule"/>
</dbReference>
<comment type="domain">
    <text evidence="8">The N-terminal domain does not have lytic activity and probably modulates enzymatic activity. The C-terminal domain is the catalytic active domain.</text>
</comment>
<dbReference type="InterPro" id="IPR000189">
    <property type="entry name" value="Transglyc_AS"/>
</dbReference>
<evidence type="ECO:0000313" key="12">
    <source>
        <dbReference type="Proteomes" id="UP000254704"/>
    </source>
</evidence>
<dbReference type="SMART" id="SM00062">
    <property type="entry name" value="PBPb"/>
    <property type="match status" value="1"/>
</dbReference>
<dbReference type="HAMAP" id="MF_02016">
    <property type="entry name" value="MltF"/>
    <property type="match status" value="1"/>
</dbReference>
<keyword evidence="6 8" id="KW-0456">Lyase</keyword>
<comment type="catalytic activity">
    <reaction evidence="8">
        <text>Exolytic cleavage of the (1-&gt;4)-beta-glycosidic linkage between N-acetylmuramic acid (MurNAc) and N-acetylglucosamine (GlcNAc) residues in peptidoglycan, from either the reducing or the non-reducing ends of the peptidoglycan chains, with concomitant formation of a 1,6-anhydrobond in the MurNAc residue.</text>
        <dbReference type="EC" id="4.2.2.n1"/>
    </reaction>
</comment>
<comment type="caution">
    <text evidence="8">Lacks conserved residue(s) required for the propagation of feature annotation.</text>
</comment>
<dbReference type="EC" id="4.2.2.n1" evidence="8"/>
<comment type="subcellular location">
    <subcellularLocation>
        <location evidence="8">Cell outer membrane</location>
        <topology evidence="8">Peripheral membrane protein</topology>
    </subcellularLocation>
    <text evidence="8">Attached to the inner leaflet of the outer membrane.</text>
</comment>
<comment type="function">
    <text evidence="8">Murein-degrading enzyme that degrades murein glycan strands and insoluble, high-molecular weight murein sacculi, with the concomitant formation of a 1,6-anhydromuramoyl product. Lytic transglycosylases (LTs) play an integral role in the metabolism of the peptidoglycan (PG) sacculus. Their lytic action creates space within the PG sacculus to allow for its expansion as well as for the insertion of various structures such as secretion systems and flagella.</text>
</comment>
<evidence type="ECO:0000256" key="3">
    <source>
        <dbReference type="ARBA" id="ARBA00022729"/>
    </source>
</evidence>
<dbReference type="InterPro" id="IPR001638">
    <property type="entry name" value="Solute-binding_3/MltF_N"/>
</dbReference>
<feature type="domain" description="Solute-binding protein family 3/N-terminal" evidence="10">
    <location>
        <begin position="57"/>
        <end position="281"/>
    </location>
</feature>